<dbReference type="SUPFAM" id="SSF53756">
    <property type="entry name" value="UDP-Glycosyltransferase/glycogen phosphorylase"/>
    <property type="match status" value="1"/>
</dbReference>
<dbReference type="Pfam" id="PF00534">
    <property type="entry name" value="Glycos_transf_1"/>
    <property type="match status" value="1"/>
</dbReference>
<dbReference type="PANTHER" id="PTHR46401:SF2">
    <property type="entry name" value="GLYCOSYLTRANSFERASE WBBK-RELATED"/>
    <property type="match status" value="1"/>
</dbReference>
<dbReference type="InterPro" id="IPR001296">
    <property type="entry name" value="Glyco_trans_1"/>
</dbReference>
<dbReference type="PANTHER" id="PTHR46401">
    <property type="entry name" value="GLYCOSYLTRANSFERASE WBBK-RELATED"/>
    <property type="match status" value="1"/>
</dbReference>
<dbReference type="RefSeq" id="WP_184383030.1">
    <property type="nucleotide sequence ID" value="NZ_JACIDJ010000002.1"/>
</dbReference>
<dbReference type="EMBL" id="JACIDJ010000002">
    <property type="protein sequence ID" value="MBB3897917.1"/>
    <property type="molecule type" value="Genomic_DNA"/>
</dbReference>
<comment type="caution">
    <text evidence="4">The sequence shown here is derived from an EMBL/GenBank/DDBJ whole genome shotgun (WGS) entry which is preliminary data.</text>
</comment>
<dbReference type="AlphaFoldDB" id="A0A840A9Y0"/>
<sequence length="418" mass="45033">MWLDVSRLLWRVFRGNLTGIDRVELAYAEHLLDAEGEVETHLVGFDYRGGFRLLPGAQARRLVRAVRPALAAGRLSELRRQAVGLLTAGVTGVLPHPSARGRAAIYLNVSHHPLHHGGAIARLLRRTGARFVPLVHDLIPLDWPEFSPPAEVARHRRRLDTVNALADAVLTNSAATAAVLRPRLRPGLPVVAAPLGVTPVVPTSGAAGLAQGRPYFLAVGTIEPRKNHLLLLHAWRRMAATAGRGSTPLLLLVGRRGWENEQVLDVLERGPLAGREVRELGGLNDGELAGLMLGARALLMPSFTEGFGLPVAEALAQGVPVIASAIPAHREVGAGVPEFLDPGDLPAWQAMIENYAAPCSPFREAQMLRLRGWSVPRWETHMRTALNLLREVAEEGPRLSAPSAPGLHLHGVSQSGMG</sequence>
<evidence type="ECO:0000259" key="3">
    <source>
        <dbReference type="Pfam" id="PF00534"/>
    </source>
</evidence>
<evidence type="ECO:0000256" key="1">
    <source>
        <dbReference type="ARBA" id="ARBA00022679"/>
    </source>
</evidence>
<accession>A0A840A9Y0</accession>
<gene>
    <name evidence="4" type="ORF">GGQ83_001354</name>
</gene>
<dbReference type="GO" id="GO:0016757">
    <property type="term" value="F:glycosyltransferase activity"/>
    <property type="evidence" value="ECO:0007669"/>
    <property type="project" value="InterPro"/>
</dbReference>
<evidence type="ECO:0000313" key="5">
    <source>
        <dbReference type="Proteomes" id="UP000553193"/>
    </source>
</evidence>
<keyword evidence="5" id="KW-1185">Reference proteome</keyword>
<evidence type="ECO:0000313" key="4">
    <source>
        <dbReference type="EMBL" id="MBB3897917.1"/>
    </source>
</evidence>
<name>A0A840A9Y0_9PROT</name>
<feature type="domain" description="Glycosyl transferase family 1" evidence="3">
    <location>
        <begin position="208"/>
        <end position="332"/>
    </location>
</feature>
<dbReference type="CDD" id="cd03809">
    <property type="entry name" value="GT4_MtfB-like"/>
    <property type="match status" value="1"/>
</dbReference>
<reference evidence="4 5" key="1">
    <citation type="submission" date="2020-08" db="EMBL/GenBank/DDBJ databases">
        <title>Genomic Encyclopedia of Type Strains, Phase IV (KMG-IV): sequencing the most valuable type-strain genomes for metagenomic binning, comparative biology and taxonomic classification.</title>
        <authorList>
            <person name="Goeker M."/>
        </authorList>
    </citation>
    <scope>NUCLEOTIDE SEQUENCE [LARGE SCALE GENOMIC DNA]</scope>
    <source>
        <strain evidence="4 5">DSM 19979</strain>
    </source>
</reference>
<proteinExistence type="predicted"/>
<protein>
    <submittedName>
        <fullName evidence="4">Glycosyltransferase involved in cell wall biosynthesis</fullName>
    </submittedName>
</protein>
<dbReference type="Proteomes" id="UP000553193">
    <property type="component" value="Unassembled WGS sequence"/>
</dbReference>
<feature type="region of interest" description="Disordered" evidence="2">
    <location>
        <begin position="397"/>
        <end position="418"/>
    </location>
</feature>
<dbReference type="Gene3D" id="3.40.50.2000">
    <property type="entry name" value="Glycogen Phosphorylase B"/>
    <property type="match status" value="1"/>
</dbReference>
<evidence type="ECO:0000256" key="2">
    <source>
        <dbReference type="SAM" id="MobiDB-lite"/>
    </source>
</evidence>
<organism evidence="4 5">
    <name type="scientific">Roseococcus suduntuyensis</name>
    <dbReference type="NCBI Taxonomy" id="455361"/>
    <lineage>
        <taxon>Bacteria</taxon>
        <taxon>Pseudomonadati</taxon>
        <taxon>Pseudomonadota</taxon>
        <taxon>Alphaproteobacteria</taxon>
        <taxon>Acetobacterales</taxon>
        <taxon>Roseomonadaceae</taxon>
        <taxon>Roseococcus</taxon>
    </lineage>
</organism>
<keyword evidence="1 4" id="KW-0808">Transferase</keyword>